<accession>A0AAV2QWL4</accession>
<dbReference type="EC" id="1.5.1.9" evidence="7"/>
<dbReference type="Gene3D" id="1.10.1870.10">
    <property type="entry name" value="Domain 3, Saccharopine reductase"/>
    <property type="match status" value="1"/>
</dbReference>
<dbReference type="InterPro" id="IPR005097">
    <property type="entry name" value="Sacchrp_dh_NADP-bd"/>
</dbReference>
<dbReference type="FunFam" id="1.10.1870.10:FF:000001">
    <property type="entry name" value="Alpha-aminoadipic semialdehyde synthase, mitochondrial"/>
    <property type="match status" value="1"/>
</dbReference>
<dbReference type="AlphaFoldDB" id="A0AAV2QWL4"/>
<evidence type="ECO:0000256" key="13">
    <source>
        <dbReference type="ARBA" id="ARBA00023128"/>
    </source>
</evidence>
<comment type="catalytic activity">
    <reaction evidence="17">
        <text>L-saccharopine + NAD(+) + H2O = (S)-2-amino-6-oxohexanoate + L-glutamate + NADH + H(+)</text>
        <dbReference type="Rhea" id="RHEA:24520"/>
        <dbReference type="ChEBI" id="CHEBI:15377"/>
        <dbReference type="ChEBI" id="CHEBI:15378"/>
        <dbReference type="ChEBI" id="CHEBI:29985"/>
        <dbReference type="ChEBI" id="CHEBI:57540"/>
        <dbReference type="ChEBI" id="CHEBI:57945"/>
        <dbReference type="ChEBI" id="CHEBI:57951"/>
        <dbReference type="ChEBI" id="CHEBI:58321"/>
        <dbReference type="EC" id="1.5.1.9"/>
    </reaction>
    <physiologicalReaction direction="left-to-right" evidence="17">
        <dbReference type="Rhea" id="RHEA:24521"/>
    </physiologicalReaction>
</comment>
<evidence type="ECO:0000256" key="20">
    <source>
        <dbReference type="ARBA" id="ARBA00081012"/>
    </source>
</evidence>
<evidence type="ECO:0000256" key="15">
    <source>
        <dbReference type="ARBA" id="ARBA00025744"/>
    </source>
</evidence>
<comment type="function">
    <text evidence="18">Bifunctional enzyme that catalyzes the first two steps in lysine degradation.</text>
</comment>
<evidence type="ECO:0000256" key="2">
    <source>
        <dbReference type="ARBA" id="ARBA00004682"/>
    </source>
</evidence>
<evidence type="ECO:0000256" key="8">
    <source>
        <dbReference type="ARBA" id="ARBA00022857"/>
    </source>
</evidence>
<dbReference type="Pfam" id="PF03435">
    <property type="entry name" value="Sacchrp_dh_NADP"/>
    <property type="match status" value="1"/>
</dbReference>
<dbReference type="InterPro" id="IPR036291">
    <property type="entry name" value="NAD(P)-bd_dom_sf"/>
</dbReference>
<evidence type="ECO:0000256" key="6">
    <source>
        <dbReference type="ARBA" id="ARBA00012846"/>
    </source>
</evidence>
<keyword evidence="24" id="KW-1185">Reference proteome</keyword>
<dbReference type="EC" id="1.5.1.8" evidence="6"/>
<dbReference type="FunFam" id="3.30.360.10:FF:000008">
    <property type="entry name" value="Alpha-aminoadipic semialdehyde synthase, mitochondrial"/>
    <property type="match status" value="1"/>
</dbReference>
<proteinExistence type="inferred from homology"/>
<name>A0AAV2QWL4_MEGNR</name>
<comment type="pathway">
    <text evidence="3">Amino-acid degradation; L-lysine degradation via saccharopine pathway; glutaryl-CoA from L-lysine: step 2/6.</text>
</comment>
<keyword evidence="11" id="KW-0560">Oxidoreductase</keyword>
<evidence type="ECO:0000313" key="24">
    <source>
        <dbReference type="Proteomes" id="UP001497623"/>
    </source>
</evidence>
<dbReference type="Gene3D" id="3.40.50.720">
    <property type="entry name" value="NAD(P)-binding Rossmann-like Domain"/>
    <property type="match status" value="1"/>
</dbReference>
<feature type="domain" description="Saccharopine dehydrogenase NADP binding" evidence="21">
    <location>
        <begin position="8"/>
        <end position="124"/>
    </location>
</feature>
<evidence type="ECO:0000256" key="12">
    <source>
        <dbReference type="ARBA" id="ARBA00023027"/>
    </source>
</evidence>
<evidence type="ECO:0000256" key="18">
    <source>
        <dbReference type="ARBA" id="ARBA00055923"/>
    </source>
</evidence>
<comment type="similarity">
    <text evidence="4">In the N-terminal section; belongs to the AlaDH/PNT family.</text>
</comment>
<dbReference type="GO" id="GO:0047130">
    <property type="term" value="F:saccharopine dehydrogenase (NADP+, L-lysine-forming) activity"/>
    <property type="evidence" value="ECO:0007669"/>
    <property type="project" value="UniProtKB-EC"/>
</dbReference>
<protein>
    <recommendedName>
        <fullName evidence="19">Alpha-aminoadipic semialdehyde synthase, mitochondrial</fullName>
        <ecNumber evidence="6">1.5.1.8</ecNumber>
        <ecNumber evidence="7">1.5.1.9</ecNumber>
    </recommendedName>
    <alternativeName>
        <fullName evidence="20">LKR/SDH</fullName>
    </alternativeName>
</protein>
<comment type="caution">
    <text evidence="23">The sequence shown here is derived from an EMBL/GenBank/DDBJ whole genome shotgun (WGS) entry which is preliminary data.</text>
</comment>
<comment type="catalytic activity">
    <reaction evidence="16">
        <text>L-saccharopine + NADP(+) + H2O = L-lysine + 2-oxoglutarate + NADPH + H(+)</text>
        <dbReference type="Rhea" id="RHEA:19373"/>
        <dbReference type="ChEBI" id="CHEBI:15377"/>
        <dbReference type="ChEBI" id="CHEBI:15378"/>
        <dbReference type="ChEBI" id="CHEBI:16810"/>
        <dbReference type="ChEBI" id="CHEBI:32551"/>
        <dbReference type="ChEBI" id="CHEBI:57783"/>
        <dbReference type="ChEBI" id="CHEBI:57951"/>
        <dbReference type="ChEBI" id="CHEBI:58349"/>
        <dbReference type="EC" id="1.5.1.8"/>
    </reaction>
    <physiologicalReaction direction="right-to-left" evidence="16">
        <dbReference type="Rhea" id="RHEA:19375"/>
    </physiologicalReaction>
</comment>
<dbReference type="GO" id="GO:0006554">
    <property type="term" value="P:lysine catabolic process"/>
    <property type="evidence" value="ECO:0007669"/>
    <property type="project" value="UniProtKB-ARBA"/>
</dbReference>
<gene>
    <name evidence="23" type="ORF">MNOR_LOCUS16530</name>
</gene>
<dbReference type="EMBL" id="CAXKWB010010911">
    <property type="protein sequence ID" value="CAL4099577.1"/>
    <property type="molecule type" value="Genomic_DNA"/>
</dbReference>
<evidence type="ECO:0000259" key="22">
    <source>
        <dbReference type="Pfam" id="PF16653"/>
    </source>
</evidence>
<keyword evidence="8" id="KW-0521">NADP</keyword>
<evidence type="ECO:0000256" key="7">
    <source>
        <dbReference type="ARBA" id="ARBA00012849"/>
    </source>
</evidence>
<dbReference type="SUPFAM" id="SSF55347">
    <property type="entry name" value="Glyceraldehyde-3-phosphate dehydrogenase-like, C-terminal domain"/>
    <property type="match status" value="1"/>
</dbReference>
<evidence type="ECO:0000256" key="9">
    <source>
        <dbReference type="ARBA" id="ARBA00022946"/>
    </source>
</evidence>
<dbReference type="Proteomes" id="UP001497623">
    <property type="component" value="Unassembled WGS sequence"/>
</dbReference>
<evidence type="ECO:0000256" key="5">
    <source>
        <dbReference type="ARBA" id="ARBA00011881"/>
    </source>
</evidence>
<dbReference type="SUPFAM" id="SSF51735">
    <property type="entry name" value="NAD(P)-binding Rossmann-fold domains"/>
    <property type="match status" value="1"/>
</dbReference>
<feature type="non-terminal residue" evidence="23">
    <location>
        <position position="452"/>
    </location>
</feature>
<keyword evidence="10" id="KW-0007">Acetylation</keyword>
<evidence type="ECO:0000259" key="21">
    <source>
        <dbReference type="Pfam" id="PF03435"/>
    </source>
</evidence>
<comment type="subunit">
    <text evidence="5">Homotetramer.</text>
</comment>
<comment type="subcellular location">
    <subcellularLocation>
        <location evidence="1">Mitochondrion</location>
    </subcellularLocation>
</comment>
<evidence type="ECO:0000256" key="4">
    <source>
        <dbReference type="ARBA" id="ARBA00005624"/>
    </source>
</evidence>
<evidence type="ECO:0000256" key="1">
    <source>
        <dbReference type="ARBA" id="ARBA00004173"/>
    </source>
</evidence>
<dbReference type="Pfam" id="PF16653">
    <property type="entry name" value="Sacchrp_dh_C"/>
    <property type="match status" value="1"/>
</dbReference>
<evidence type="ECO:0000256" key="16">
    <source>
        <dbReference type="ARBA" id="ARBA00051738"/>
    </source>
</evidence>
<dbReference type="PANTHER" id="PTHR11133:SF22">
    <property type="entry name" value="ALPHA-AMINOADIPIC SEMIALDEHYDE SYNTHASE, MITOCHONDRIAL"/>
    <property type="match status" value="1"/>
</dbReference>
<evidence type="ECO:0000313" key="23">
    <source>
        <dbReference type="EMBL" id="CAL4099577.1"/>
    </source>
</evidence>
<dbReference type="GO" id="GO:0019878">
    <property type="term" value="P:lysine biosynthetic process via aminoadipic acid"/>
    <property type="evidence" value="ECO:0007669"/>
    <property type="project" value="TreeGrafter"/>
</dbReference>
<keyword evidence="12" id="KW-0520">NAD</keyword>
<organism evidence="23 24">
    <name type="scientific">Meganyctiphanes norvegica</name>
    <name type="common">Northern krill</name>
    <name type="synonym">Thysanopoda norvegica</name>
    <dbReference type="NCBI Taxonomy" id="48144"/>
    <lineage>
        <taxon>Eukaryota</taxon>
        <taxon>Metazoa</taxon>
        <taxon>Ecdysozoa</taxon>
        <taxon>Arthropoda</taxon>
        <taxon>Crustacea</taxon>
        <taxon>Multicrustacea</taxon>
        <taxon>Malacostraca</taxon>
        <taxon>Eumalacostraca</taxon>
        <taxon>Eucarida</taxon>
        <taxon>Euphausiacea</taxon>
        <taxon>Euphausiidae</taxon>
        <taxon>Meganyctiphanes</taxon>
    </lineage>
</organism>
<dbReference type="InterPro" id="IPR051168">
    <property type="entry name" value="AASS"/>
</dbReference>
<reference evidence="23 24" key="1">
    <citation type="submission" date="2024-05" db="EMBL/GenBank/DDBJ databases">
        <authorList>
            <person name="Wallberg A."/>
        </authorList>
    </citation>
    <scope>NUCLEOTIDE SEQUENCE [LARGE SCALE GENOMIC DNA]</scope>
</reference>
<dbReference type="GO" id="GO:0047131">
    <property type="term" value="F:saccharopine dehydrogenase (NAD+, L-glutamate-forming) activity"/>
    <property type="evidence" value="ECO:0007669"/>
    <property type="project" value="UniProtKB-EC"/>
</dbReference>
<comment type="similarity">
    <text evidence="15">In the C-terminal section; belongs to the saccharopine dehydrogenase family.</text>
</comment>
<dbReference type="FunFam" id="3.40.50.720:FF:000072">
    <property type="entry name" value="Saccharopine dehydrogenase [NADP(+), L-glutamate-forming]"/>
    <property type="match status" value="1"/>
</dbReference>
<evidence type="ECO:0000256" key="17">
    <source>
        <dbReference type="ARBA" id="ARBA00051926"/>
    </source>
</evidence>
<dbReference type="GO" id="GO:0005739">
    <property type="term" value="C:mitochondrion"/>
    <property type="evidence" value="ECO:0007669"/>
    <property type="project" value="UniProtKB-SubCell"/>
</dbReference>
<evidence type="ECO:0000256" key="3">
    <source>
        <dbReference type="ARBA" id="ARBA00004720"/>
    </source>
</evidence>
<keyword evidence="9" id="KW-0809">Transit peptide</keyword>
<dbReference type="Gene3D" id="3.30.360.10">
    <property type="entry name" value="Dihydrodipicolinate Reductase, domain 2"/>
    <property type="match status" value="1"/>
</dbReference>
<keyword evidence="14" id="KW-0511">Multifunctional enzyme</keyword>
<evidence type="ECO:0000256" key="11">
    <source>
        <dbReference type="ARBA" id="ARBA00023002"/>
    </source>
</evidence>
<sequence>MASKDKKVVVLGAGYVSSPLVEYLARDPKVGITVASGLKEEGDAIAAKHDNCESVLLDIKERPDLLADLVKGADVVISVLPYSLHAEVAKHCIKHKTNMVTASYLNPELRELHSAAQEAGITVVNEVGLDPGIDHLLAMECFDEVHRGGGKVKNFVSFCGGLPAPEFSDNPLRYKFSWSPRGALLNTLSGAKYLKDGKVVDIPAGGSLLDATEEFGFLPGLALEGFPNRDSTIYKVLYGIPDAQTILRGTLRFKGYSDVIKGLLKLGLIDPEPCPHLHQGGPDVTWKEYICNQLGRTDANIFDDNLRSLVLEKVGNSPSRLAGIEALGLLKEDPLVKCDNPLDTISYFLSKKLSLEPGERDLIVLRHEIGILWPDGSEELRGINFVCYGESNGYSAMAKTVGYPCAIATKMVLDGEIQAKGMVLPFTREIYRPMLQRLADEGITATEKSIWL</sequence>
<feature type="domain" description="Saccharopine dehydrogenase-like C-terminal" evidence="22">
    <location>
        <begin position="128"/>
        <end position="443"/>
    </location>
</feature>
<dbReference type="PANTHER" id="PTHR11133">
    <property type="entry name" value="SACCHAROPINE DEHYDROGENASE"/>
    <property type="match status" value="1"/>
</dbReference>
<keyword evidence="13" id="KW-0496">Mitochondrion</keyword>
<comment type="pathway">
    <text evidence="2">Amino-acid degradation; L-lysine degradation via saccharopine pathway; glutaryl-CoA from L-lysine: step 1/6.</text>
</comment>
<dbReference type="InterPro" id="IPR032095">
    <property type="entry name" value="Sacchrp_dh-like_C"/>
</dbReference>
<evidence type="ECO:0000256" key="19">
    <source>
        <dbReference type="ARBA" id="ARBA00072416"/>
    </source>
</evidence>
<evidence type="ECO:0000256" key="10">
    <source>
        <dbReference type="ARBA" id="ARBA00022990"/>
    </source>
</evidence>
<evidence type="ECO:0000256" key="14">
    <source>
        <dbReference type="ARBA" id="ARBA00023268"/>
    </source>
</evidence>